<dbReference type="Proteomes" id="UP000019118">
    <property type="component" value="Unassembled WGS sequence"/>
</dbReference>
<evidence type="ECO:0000313" key="2">
    <source>
        <dbReference type="EnsemblMetazoa" id="XP_019754809.1"/>
    </source>
</evidence>
<feature type="signal peptide" evidence="1">
    <location>
        <begin position="1"/>
        <end position="19"/>
    </location>
</feature>
<reference evidence="3" key="1">
    <citation type="journal article" date="2013" name="Genome Biol.">
        <title>Draft genome of the mountain pine beetle, Dendroctonus ponderosae Hopkins, a major forest pest.</title>
        <authorList>
            <person name="Keeling C.I."/>
            <person name="Yuen M.M."/>
            <person name="Liao N.Y."/>
            <person name="Docking T.R."/>
            <person name="Chan S.K."/>
            <person name="Taylor G.A."/>
            <person name="Palmquist D.L."/>
            <person name="Jackman S.D."/>
            <person name="Nguyen A."/>
            <person name="Li M."/>
            <person name="Henderson H."/>
            <person name="Janes J.K."/>
            <person name="Zhao Y."/>
            <person name="Pandoh P."/>
            <person name="Moore R."/>
            <person name="Sperling F.A."/>
            <person name="Huber D.P."/>
            <person name="Birol I."/>
            <person name="Jones S.J."/>
            <person name="Bohlmann J."/>
        </authorList>
    </citation>
    <scope>NUCLEOTIDE SEQUENCE</scope>
</reference>
<proteinExistence type="predicted"/>
<protein>
    <submittedName>
        <fullName evidence="2">Uncharacterized protein</fullName>
    </submittedName>
</protein>
<feature type="chain" id="PRO_5043389393" evidence="1">
    <location>
        <begin position="20"/>
        <end position="189"/>
    </location>
</feature>
<reference evidence="2" key="2">
    <citation type="submission" date="2024-08" db="UniProtKB">
        <authorList>
            <consortium name="EnsemblMetazoa"/>
        </authorList>
    </citation>
    <scope>IDENTIFICATION</scope>
</reference>
<dbReference type="EnsemblMetazoa" id="XM_019899250.1">
    <property type="protein sequence ID" value="XP_019754809.1"/>
    <property type="gene ID" value="LOC109533793"/>
</dbReference>
<sequence>MMFMHKCLYALLMSSLVLADSLADFFSLLSPEKNDLMKTFIEIEEFRNFTLIGSENVYAENGKLVEIRTIELHWPKYPFWHENNLKNLTAFYSSTSNIDYREYDESGNLTAETFAGDNVKFVITDGHKLLEKSITLESVDLVEEAIKQLEITDGNLSVLKYDENGQFINDGSKIIPEYLVRLAKYAKRG</sequence>
<dbReference type="AlphaFoldDB" id="A0AAR5P0W7"/>
<evidence type="ECO:0000313" key="3">
    <source>
        <dbReference type="Proteomes" id="UP000019118"/>
    </source>
</evidence>
<keyword evidence="1" id="KW-0732">Signal</keyword>
<organism evidence="2 3">
    <name type="scientific">Dendroctonus ponderosae</name>
    <name type="common">Mountain pine beetle</name>
    <dbReference type="NCBI Taxonomy" id="77166"/>
    <lineage>
        <taxon>Eukaryota</taxon>
        <taxon>Metazoa</taxon>
        <taxon>Ecdysozoa</taxon>
        <taxon>Arthropoda</taxon>
        <taxon>Hexapoda</taxon>
        <taxon>Insecta</taxon>
        <taxon>Pterygota</taxon>
        <taxon>Neoptera</taxon>
        <taxon>Endopterygota</taxon>
        <taxon>Coleoptera</taxon>
        <taxon>Polyphaga</taxon>
        <taxon>Cucujiformia</taxon>
        <taxon>Curculionidae</taxon>
        <taxon>Scolytinae</taxon>
        <taxon>Dendroctonus</taxon>
    </lineage>
</organism>
<name>A0AAR5P0W7_DENPD</name>
<keyword evidence="3" id="KW-1185">Reference proteome</keyword>
<accession>A0AAR5P0W7</accession>
<evidence type="ECO:0000256" key="1">
    <source>
        <dbReference type="SAM" id="SignalP"/>
    </source>
</evidence>